<evidence type="ECO:0000256" key="1">
    <source>
        <dbReference type="SAM" id="MobiDB-lite"/>
    </source>
</evidence>
<gene>
    <name evidence="2" type="ORF">ARMGADRAFT_1033095</name>
</gene>
<name>A0A2H3D2P6_ARMGA</name>
<keyword evidence="3" id="KW-1185">Reference proteome</keyword>
<dbReference type="AlphaFoldDB" id="A0A2H3D2P6"/>
<evidence type="ECO:0000313" key="2">
    <source>
        <dbReference type="EMBL" id="PBK89535.1"/>
    </source>
</evidence>
<dbReference type="Proteomes" id="UP000217790">
    <property type="component" value="Unassembled WGS sequence"/>
</dbReference>
<sequence length="272" mass="30020">MCTIRVQGGAQELLKRLYTTDFDPRRRIDFRRAASRRSTSRSGSPSWRRDSEERRDLDIVLFTNKLPLGPNGSEPGPDTFLGNYFDLTSRSHIDGDDFLRRDDVSRSGEQELVEGGTGGAGLCAREGGDLLFHIVPLDVFLDAYFDHPRILPPTGRPSQCYDGRGVEVEFCAEATYLIPASEGGERLGSRSSAEALRRDDVSRSGKQGAFREDADDTDRGGRRSADHSKPARIEGCPRSLDGSVGELLSHQDEESTSLRLCSPSSNPSRLIK</sequence>
<organism evidence="2 3">
    <name type="scientific">Armillaria gallica</name>
    <name type="common">Bulbous honey fungus</name>
    <name type="synonym">Armillaria bulbosa</name>
    <dbReference type="NCBI Taxonomy" id="47427"/>
    <lineage>
        <taxon>Eukaryota</taxon>
        <taxon>Fungi</taxon>
        <taxon>Dikarya</taxon>
        <taxon>Basidiomycota</taxon>
        <taxon>Agaricomycotina</taxon>
        <taxon>Agaricomycetes</taxon>
        <taxon>Agaricomycetidae</taxon>
        <taxon>Agaricales</taxon>
        <taxon>Marasmiineae</taxon>
        <taxon>Physalacriaceae</taxon>
        <taxon>Armillaria</taxon>
    </lineage>
</organism>
<feature type="compositionally biased region" description="Basic and acidic residues" evidence="1">
    <location>
        <begin position="195"/>
        <end position="232"/>
    </location>
</feature>
<feature type="compositionally biased region" description="Polar residues" evidence="1">
    <location>
        <begin position="257"/>
        <end position="272"/>
    </location>
</feature>
<evidence type="ECO:0000313" key="3">
    <source>
        <dbReference type="Proteomes" id="UP000217790"/>
    </source>
</evidence>
<proteinExistence type="predicted"/>
<reference evidence="3" key="1">
    <citation type="journal article" date="2017" name="Nat. Ecol. Evol.">
        <title>Genome expansion and lineage-specific genetic innovations in the forest pathogenic fungi Armillaria.</title>
        <authorList>
            <person name="Sipos G."/>
            <person name="Prasanna A.N."/>
            <person name="Walter M.C."/>
            <person name="O'Connor E."/>
            <person name="Balint B."/>
            <person name="Krizsan K."/>
            <person name="Kiss B."/>
            <person name="Hess J."/>
            <person name="Varga T."/>
            <person name="Slot J."/>
            <person name="Riley R."/>
            <person name="Boka B."/>
            <person name="Rigling D."/>
            <person name="Barry K."/>
            <person name="Lee J."/>
            <person name="Mihaltcheva S."/>
            <person name="LaButti K."/>
            <person name="Lipzen A."/>
            <person name="Waldron R."/>
            <person name="Moloney N.M."/>
            <person name="Sperisen C."/>
            <person name="Kredics L."/>
            <person name="Vagvoelgyi C."/>
            <person name="Patrignani A."/>
            <person name="Fitzpatrick D."/>
            <person name="Nagy I."/>
            <person name="Doyle S."/>
            <person name="Anderson J.B."/>
            <person name="Grigoriev I.V."/>
            <person name="Gueldener U."/>
            <person name="Muensterkoetter M."/>
            <person name="Nagy L.G."/>
        </authorList>
    </citation>
    <scope>NUCLEOTIDE SEQUENCE [LARGE SCALE GENOMIC DNA]</scope>
    <source>
        <strain evidence="3">Ar21-2</strain>
    </source>
</reference>
<dbReference type="EMBL" id="KZ293668">
    <property type="protein sequence ID" value="PBK89535.1"/>
    <property type="molecule type" value="Genomic_DNA"/>
</dbReference>
<dbReference type="InParanoid" id="A0A2H3D2P6"/>
<feature type="region of interest" description="Disordered" evidence="1">
    <location>
        <begin position="183"/>
        <end position="272"/>
    </location>
</feature>
<accession>A0A2H3D2P6</accession>
<protein>
    <submittedName>
        <fullName evidence="2">Uncharacterized protein</fullName>
    </submittedName>
</protein>